<keyword evidence="1" id="KW-1185">Reference proteome</keyword>
<dbReference type="Proteomes" id="UP000887574">
    <property type="component" value="Unplaced"/>
</dbReference>
<dbReference type="WBParaSite" id="jg25678">
    <property type="protein sequence ID" value="jg25678"/>
    <property type="gene ID" value="jg25678"/>
</dbReference>
<accession>A0A915E260</accession>
<name>A0A915E260_9BILA</name>
<evidence type="ECO:0000313" key="1">
    <source>
        <dbReference type="Proteomes" id="UP000887574"/>
    </source>
</evidence>
<sequence length="255" mass="29602">MEGVVNGGDRYWEVRLYLFTLVTYEKCVRKEILNKCCYENYFGVYSALRIKKVAEAIKSKTDKLFSKGPLSCLSSNFKCPDLIPEEHDTKFDDSVTYHSEKQIKVQNFKMATEQKKTINGVYFRILAQDKFWVAACNQVGFELHMVDKIISEGKPSLKRSCLHYIGLGAIVVNENNEYLLFDEDSTYVTGNLNTHIHRCCKTRQGRYVHLLLADMQKNSHIESKTQHYWLPRNKISEDDLRTIGNVKLSMLLKCF</sequence>
<dbReference type="AlphaFoldDB" id="A0A915E260"/>
<organism evidence="1 2">
    <name type="scientific">Ditylenchus dipsaci</name>
    <dbReference type="NCBI Taxonomy" id="166011"/>
    <lineage>
        <taxon>Eukaryota</taxon>
        <taxon>Metazoa</taxon>
        <taxon>Ecdysozoa</taxon>
        <taxon>Nematoda</taxon>
        <taxon>Chromadorea</taxon>
        <taxon>Rhabditida</taxon>
        <taxon>Tylenchina</taxon>
        <taxon>Tylenchomorpha</taxon>
        <taxon>Sphaerularioidea</taxon>
        <taxon>Anguinidae</taxon>
        <taxon>Anguininae</taxon>
        <taxon>Ditylenchus</taxon>
    </lineage>
</organism>
<proteinExistence type="predicted"/>
<protein>
    <submittedName>
        <fullName evidence="2">Uncharacterized protein</fullName>
    </submittedName>
</protein>
<reference evidence="2" key="1">
    <citation type="submission" date="2022-11" db="UniProtKB">
        <authorList>
            <consortium name="WormBaseParasite"/>
        </authorList>
    </citation>
    <scope>IDENTIFICATION</scope>
</reference>
<evidence type="ECO:0000313" key="2">
    <source>
        <dbReference type="WBParaSite" id="jg25678"/>
    </source>
</evidence>